<evidence type="ECO:0000256" key="5">
    <source>
        <dbReference type="ARBA" id="ARBA00022723"/>
    </source>
</evidence>
<dbReference type="GO" id="GO:0051301">
    <property type="term" value="P:cell division"/>
    <property type="evidence" value="ECO:0007669"/>
    <property type="project" value="UniProtKB-KW"/>
</dbReference>
<evidence type="ECO:0000256" key="2">
    <source>
        <dbReference type="ARBA" id="ARBA00004584"/>
    </source>
</evidence>
<evidence type="ECO:0000256" key="3">
    <source>
        <dbReference type="ARBA" id="ARBA00022454"/>
    </source>
</evidence>
<dbReference type="GO" id="GO:0000775">
    <property type="term" value="C:chromosome, centromeric region"/>
    <property type="evidence" value="ECO:0007669"/>
    <property type="project" value="UniProtKB-SubCell"/>
</dbReference>
<feature type="region of interest" description="Disordered" evidence="11">
    <location>
        <begin position="326"/>
        <end position="356"/>
    </location>
</feature>
<dbReference type="VEuPathDB" id="FungiDB:DNF11_0309"/>
<dbReference type="STRING" id="425264.A0A3G2S199"/>
<evidence type="ECO:0000256" key="6">
    <source>
        <dbReference type="ARBA" id="ARBA00022776"/>
    </source>
</evidence>
<protein>
    <submittedName>
        <fullName evidence="13">Kinetochore protein mis18</fullName>
    </submittedName>
</protein>
<reference evidence="13 14" key="1">
    <citation type="submission" date="2018-10" db="EMBL/GenBank/DDBJ databases">
        <title>Complete genome sequence of Malassezia restricta CBS 7877.</title>
        <authorList>
            <person name="Morand S.C."/>
            <person name="Bertignac M."/>
            <person name="Iltis A."/>
            <person name="Kolder I."/>
            <person name="Pirovano W."/>
            <person name="Jourdain R."/>
            <person name="Clavaud C."/>
        </authorList>
    </citation>
    <scope>NUCLEOTIDE SEQUENCE [LARGE SCALE GENOMIC DNA]</scope>
    <source>
        <strain evidence="13 14">CBS 7877</strain>
    </source>
</reference>
<dbReference type="AlphaFoldDB" id="A0A3G2S199"/>
<evidence type="ECO:0000256" key="1">
    <source>
        <dbReference type="ARBA" id="ARBA00004123"/>
    </source>
</evidence>
<proteinExistence type="predicted"/>
<dbReference type="InterPro" id="IPR034752">
    <property type="entry name" value="Mis18"/>
</dbReference>
<sequence length="356" mass="38471">MEDAKRSGAHLDTSPITSMQKSVSSATPAVRPAEDVPSAAPPKARRRGRPPKSTSTSRAPATASVPPPPATRVIASDTPPPMVFQCFQCLSIVGDSTSWIMAQRQLGFIVLRDVTDKVVALEFHTMSDDIGWERYKFAPLACAHCDQVLGRMYKDTPPEWSTLRAAYCLSHSALLVYQLGSTRSSQSGSDIDFGGLSAHDGDDDKVSRSPSPHIPSKLPPIVSVNASAEAEHDKDLGKIRTLLMAMGERLLRLEQQIPSLQASSQAPLIPSMNDGVTHRATPSSWDGITRSPSFHGPVQPGRSFLLDDLSSRRLPPLAPVDDARWISTPHQHRSPTSTDALSRAPSVWARHASTGL</sequence>
<dbReference type="PROSITE" id="PS51793">
    <property type="entry name" value="MIS18"/>
    <property type="match status" value="1"/>
</dbReference>
<keyword evidence="9" id="KW-0131">Cell cycle</keyword>
<evidence type="ECO:0000256" key="4">
    <source>
        <dbReference type="ARBA" id="ARBA00022618"/>
    </source>
</evidence>
<evidence type="ECO:0000256" key="7">
    <source>
        <dbReference type="ARBA" id="ARBA00022833"/>
    </source>
</evidence>
<feature type="region of interest" description="Disordered" evidence="11">
    <location>
        <begin position="1"/>
        <end position="75"/>
    </location>
</feature>
<evidence type="ECO:0000313" key="13">
    <source>
        <dbReference type="EMBL" id="AYO41259.1"/>
    </source>
</evidence>
<evidence type="ECO:0000256" key="8">
    <source>
        <dbReference type="ARBA" id="ARBA00023242"/>
    </source>
</evidence>
<dbReference type="Proteomes" id="UP000269793">
    <property type="component" value="Chromosome I"/>
</dbReference>
<comment type="subcellular location">
    <subcellularLocation>
        <location evidence="2">Chromosome</location>
        <location evidence="2">Centromere</location>
    </subcellularLocation>
    <subcellularLocation>
        <location evidence="1">Nucleus</location>
    </subcellularLocation>
</comment>
<dbReference type="GO" id="GO:0007059">
    <property type="term" value="P:chromosome segregation"/>
    <property type="evidence" value="ECO:0007669"/>
    <property type="project" value="TreeGrafter"/>
</dbReference>
<dbReference type="GO" id="GO:0000785">
    <property type="term" value="C:chromatin"/>
    <property type="evidence" value="ECO:0007669"/>
    <property type="project" value="TreeGrafter"/>
</dbReference>
<dbReference type="Pfam" id="PF03226">
    <property type="entry name" value="Yippee-Mis18"/>
    <property type="match status" value="1"/>
</dbReference>
<keyword evidence="5" id="KW-0479">Metal-binding</keyword>
<organism evidence="13 14">
    <name type="scientific">Malassezia restricta (strain ATCC 96810 / NBRC 103918 / CBS 7877)</name>
    <name type="common">Seborrheic dermatitis infection agent</name>
    <dbReference type="NCBI Taxonomy" id="425264"/>
    <lineage>
        <taxon>Eukaryota</taxon>
        <taxon>Fungi</taxon>
        <taxon>Dikarya</taxon>
        <taxon>Basidiomycota</taxon>
        <taxon>Ustilaginomycotina</taxon>
        <taxon>Malasseziomycetes</taxon>
        <taxon>Malasseziales</taxon>
        <taxon>Malasseziaceae</taxon>
        <taxon>Malassezia</taxon>
    </lineage>
</organism>
<keyword evidence="14" id="KW-1185">Reference proteome</keyword>
<dbReference type="GO" id="GO:0005634">
    <property type="term" value="C:nucleus"/>
    <property type="evidence" value="ECO:0007669"/>
    <property type="project" value="UniProtKB-SubCell"/>
</dbReference>
<keyword evidence="4" id="KW-0132">Cell division</keyword>
<dbReference type="GO" id="GO:0034080">
    <property type="term" value="P:CENP-A containing chromatin assembly"/>
    <property type="evidence" value="ECO:0007669"/>
    <property type="project" value="TreeGrafter"/>
</dbReference>
<dbReference type="PANTHER" id="PTHR16431">
    <property type="entry name" value="NEUROGENIC PROTEIN MASTERMIND"/>
    <property type="match status" value="1"/>
</dbReference>
<dbReference type="PANTHER" id="PTHR16431:SF1">
    <property type="entry name" value="NEUROGENIC PROTEIN MASTERMIND"/>
    <property type="match status" value="1"/>
</dbReference>
<keyword evidence="8" id="KW-0539">Nucleus</keyword>
<evidence type="ECO:0000256" key="9">
    <source>
        <dbReference type="ARBA" id="ARBA00023306"/>
    </source>
</evidence>
<dbReference type="OrthoDB" id="74210at2759"/>
<evidence type="ECO:0000256" key="10">
    <source>
        <dbReference type="ARBA" id="ARBA00023328"/>
    </source>
</evidence>
<feature type="region of interest" description="Disordered" evidence="11">
    <location>
        <begin position="184"/>
        <end position="219"/>
    </location>
</feature>
<name>A0A3G2S199_MALR7</name>
<keyword evidence="6" id="KW-0498">Mitosis</keyword>
<keyword evidence="10" id="KW-0137">Centromere</keyword>
<dbReference type="GO" id="GO:0046872">
    <property type="term" value="F:metal ion binding"/>
    <property type="evidence" value="ECO:0007669"/>
    <property type="project" value="UniProtKB-KW"/>
</dbReference>
<dbReference type="EMBL" id="CP033148">
    <property type="protein sequence ID" value="AYO41259.1"/>
    <property type="molecule type" value="Genomic_DNA"/>
</dbReference>
<gene>
    <name evidence="13" type="primary">mis18</name>
    <name evidence="13" type="ORF">DNF11_0309</name>
</gene>
<keyword evidence="7" id="KW-0862">Zinc</keyword>
<evidence type="ECO:0000313" key="14">
    <source>
        <dbReference type="Proteomes" id="UP000269793"/>
    </source>
</evidence>
<keyword evidence="3" id="KW-0158">Chromosome</keyword>
<feature type="compositionally biased region" description="Polar residues" evidence="11">
    <location>
        <begin position="14"/>
        <end position="27"/>
    </location>
</feature>
<evidence type="ECO:0000256" key="11">
    <source>
        <dbReference type="SAM" id="MobiDB-lite"/>
    </source>
</evidence>
<feature type="domain" description="Mis18" evidence="12">
    <location>
        <begin position="81"/>
        <end position="179"/>
    </location>
</feature>
<dbReference type="InterPro" id="IPR004910">
    <property type="entry name" value="Yippee/Mis18/Cereblon"/>
</dbReference>
<accession>A0A3G2S199</accession>
<feature type="compositionally biased region" description="Low complexity" evidence="11">
    <location>
        <begin position="51"/>
        <end position="64"/>
    </location>
</feature>
<evidence type="ECO:0000259" key="12">
    <source>
        <dbReference type="PROSITE" id="PS51793"/>
    </source>
</evidence>